<accession>A0A0E3WGZ9</accession>
<dbReference type="SUPFAM" id="SSF47413">
    <property type="entry name" value="lambda repressor-like DNA-binding domains"/>
    <property type="match status" value="1"/>
</dbReference>
<feature type="compositionally biased region" description="Basic and acidic residues" evidence="4">
    <location>
        <begin position="350"/>
        <end position="361"/>
    </location>
</feature>
<dbReference type="Pfam" id="PF13377">
    <property type="entry name" value="Peripla_BP_3"/>
    <property type="match status" value="1"/>
</dbReference>
<dbReference type="InterPro" id="IPR010982">
    <property type="entry name" value="Lambda_DNA-bd_dom_sf"/>
</dbReference>
<evidence type="ECO:0000256" key="1">
    <source>
        <dbReference type="ARBA" id="ARBA00023015"/>
    </source>
</evidence>
<dbReference type="STRING" id="483937.AMQ84_07620"/>
<dbReference type="Gene3D" id="3.40.50.2300">
    <property type="match status" value="2"/>
</dbReference>
<dbReference type="SUPFAM" id="SSF53822">
    <property type="entry name" value="Periplasmic binding protein-like I"/>
    <property type="match status" value="1"/>
</dbReference>
<dbReference type="RefSeq" id="WP_020428269.1">
    <property type="nucleotide sequence ID" value="NZ_AGBD01000600.1"/>
</dbReference>
<dbReference type="CDD" id="cd01392">
    <property type="entry name" value="HTH_LacI"/>
    <property type="match status" value="1"/>
</dbReference>
<dbReference type="PANTHER" id="PTHR30146:SF109">
    <property type="entry name" value="HTH-TYPE TRANSCRIPTIONAL REGULATOR GALS"/>
    <property type="match status" value="1"/>
</dbReference>
<name>A0A0E3WGZ9_9BACL</name>
<dbReference type="InterPro" id="IPR046335">
    <property type="entry name" value="LacI/GalR-like_sensor"/>
</dbReference>
<keyword evidence="2" id="KW-0238">DNA-binding</keyword>
<organism evidence="6 7">
    <name type="scientific">Paenibacillus riograndensis SBR5</name>
    <dbReference type="NCBI Taxonomy" id="1073571"/>
    <lineage>
        <taxon>Bacteria</taxon>
        <taxon>Bacillati</taxon>
        <taxon>Bacillota</taxon>
        <taxon>Bacilli</taxon>
        <taxon>Bacillales</taxon>
        <taxon>Paenibacillaceae</taxon>
        <taxon>Paenibacillus</taxon>
        <taxon>Paenibacillus sonchi group</taxon>
    </lineage>
</organism>
<evidence type="ECO:0000313" key="7">
    <source>
        <dbReference type="Proteomes" id="UP000033163"/>
    </source>
</evidence>
<sequence>MPIRKKVTLQHLATELGLTVHTVSKALRGLPGMSEYTRNEVLLLAQKLGYHTKEQERSLLFENTPVYSGPSRRFIFLIAARQGLQSPLHHILLESVQHRLGEAGHKVELLFVPEGLQPAKAFTGWENKHNLSYADGIFISPVIEESVEAHLIQLKMPRILLNFPPPGANVDSVIWNVHDAMQQSARHLIAMGHRRIMYIGNPWLSRGYQLRWQAFCMTLEAAGLQVEPDSHIFEMNLPQEEWTALWKRQTEAYSPTAFICASEQALTRVYLACQTTGKHIPGDYSLMGLEPEPSLRNIIPDIARPTLPVKETGGRAADRMLWRIANPSLPYEHILLQGGLHNGSTVQPAHAEEPRGKRGSS</sequence>
<evidence type="ECO:0000259" key="5">
    <source>
        <dbReference type="Pfam" id="PF13377"/>
    </source>
</evidence>
<dbReference type="InterPro" id="IPR028082">
    <property type="entry name" value="Peripla_BP_I"/>
</dbReference>
<dbReference type="InterPro" id="IPR000843">
    <property type="entry name" value="HTH_LacI"/>
</dbReference>
<dbReference type="KEGG" id="pri:PRIO_2009"/>
<dbReference type="PANTHER" id="PTHR30146">
    <property type="entry name" value="LACI-RELATED TRANSCRIPTIONAL REPRESSOR"/>
    <property type="match status" value="1"/>
</dbReference>
<dbReference type="AlphaFoldDB" id="A0A0E3WGZ9"/>
<evidence type="ECO:0000313" key="6">
    <source>
        <dbReference type="EMBL" id="CQR54418.1"/>
    </source>
</evidence>
<proteinExistence type="predicted"/>
<keyword evidence="1" id="KW-0805">Transcription regulation</keyword>
<dbReference type="GO" id="GO:0000976">
    <property type="term" value="F:transcription cis-regulatory region binding"/>
    <property type="evidence" value="ECO:0007669"/>
    <property type="project" value="TreeGrafter"/>
</dbReference>
<dbReference type="EMBL" id="LN831776">
    <property type="protein sequence ID" value="CQR54418.1"/>
    <property type="molecule type" value="Genomic_DNA"/>
</dbReference>
<keyword evidence="3" id="KW-0804">Transcription</keyword>
<dbReference type="Gene3D" id="1.10.260.40">
    <property type="entry name" value="lambda repressor-like DNA-binding domains"/>
    <property type="match status" value="1"/>
</dbReference>
<evidence type="ECO:0000256" key="4">
    <source>
        <dbReference type="SAM" id="MobiDB-lite"/>
    </source>
</evidence>
<dbReference type="Proteomes" id="UP000033163">
    <property type="component" value="Chromosome I"/>
</dbReference>
<gene>
    <name evidence="6" type="ORF">PRIO_2009</name>
</gene>
<dbReference type="HOGENOM" id="CLU_775776_0_0_9"/>
<dbReference type="GO" id="GO:0003700">
    <property type="term" value="F:DNA-binding transcription factor activity"/>
    <property type="evidence" value="ECO:0007669"/>
    <property type="project" value="TreeGrafter"/>
</dbReference>
<dbReference type="PATRIC" id="fig|1073571.4.peg.2110"/>
<protein>
    <recommendedName>
        <fullName evidence="5">Transcriptional regulator LacI/GalR-like sensor domain-containing protein</fullName>
    </recommendedName>
</protein>
<evidence type="ECO:0000256" key="3">
    <source>
        <dbReference type="ARBA" id="ARBA00023163"/>
    </source>
</evidence>
<reference evidence="7" key="1">
    <citation type="submission" date="2015-03" db="EMBL/GenBank/DDBJ databases">
        <authorList>
            <person name="Wibberg D."/>
        </authorList>
    </citation>
    <scope>NUCLEOTIDE SEQUENCE [LARGE SCALE GENOMIC DNA]</scope>
</reference>
<feature type="region of interest" description="Disordered" evidence="4">
    <location>
        <begin position="342"/>
        <end position="361"/>
    </location>
</feature>
<evidence type="ECO:0000256" key="2">
    <source>
        <dbReference type="ARBA" id="ARBA00023125"/>
    </source>
</evidence>
<feature type="domain" description="Transcriptional regulator LacI/GalR-like sensor" evidence="5">
    <location>
        <begin position="185"/>
        <end position="345"/>
    </location>
</feature>